<accession>A0A1Q9C825</accession>
<organism evidence="3 4">
    <name type="scientific">Symbiodinium microadriaticum</name>
    <name type="common">Dinoflagellate</name>
    <name type="synonym">Zooxanthella microadriatica</name>
    <dbReference type="NCBI Taxonomy" id="2951"/>
    <lineage>
        <taxon>Eukaryota</taxon>
        <taxon>Sar</taxon>
        <taxon>Alveolata</taxon>
        <taxon>Dinophyceae</taxon>
        <taxon>Suessiales</taxon>
        <taxon>Symbiodiniaceae</taxon>
        <taxon>Symbiodinium</taxon>
    </lineage>
</organism>
<dbReference type="Proteomes" id="UP000186817">
    <property type="component" value="Unassembled WGS sequence"/>
</dbReference>
<comment type="caution">
    <text evidence="3">The sequence shown here is derived from an EMBL/GenBank/DDBJ whole genome shotgun (WGS) entry which is preliminary data.</text>
</comment>
<feature type="region of interest" description="Disordered" evidence="1">
    <location>
        <begin position="1517"/>
        <end position="1538"/>
    </location>
</feature>
<evidence type="ECO:0000256" key="2">
    <source>
        <dbReference type="SAM" id="Phobius"/>
    </source>
</evidence>
<evidence type="ECO:0000313" key="3">
    <source>
        <dbReference type="EMBL" id="OLP79061.1"/>
    </source>
</evidence>
<gene>
    <name evidence="3" type="ORF">AK812_SmicGene40695</name>
</gene>
<evidence type="ECO:0000256" key="1">
    <source>
        <dbReference type="SAM" id="MobiDB-lite"/>
    </source>
</evidence>
<protein>
    <submittedName>
        <fullName evidence="3">Uncharacterized protein</fullName>
    </submittedName>
</protein>
<feature type="compositionally biased region" description="Acidic residues" evidence="1">
    <location>
        <begin position="1523"/>
        <end position="1538"/>
    </location>
</feature>
<feature type="transmembrane region" description="Helical" evidence="2">
    <location>
        <begin position="218"/>
        <end position="240"/>
    </location>
</feature>
<keyword evidence="4" id="KW-1185">Reference proteome</keyword>
<dbReference type="EMBL" id="LSRX01001530">
    <property type="protein sequence ID" value="OLP79061.1"/>
    <property type="molecule type" value="Genomic_DNA"/>
</dbReference>
<proteinExistence type="predicted"/>
<feature type="transmembrane region" description="Helical" evidence="2">
    <location>
        <begin position="1050"/>
        <end position="1071"/>
    </location>
</feature>
<feature type="transmembrane region" description="Helical" evidence="2">
    <location>
        <begin position="252"/>
        <end position="270"/>
    </location>
</feature>
<keyword evidence="2" id="KW-0472">Membrane</keyword>
<dbReference type="OrthoDB" id="409709at2759"/>
<keyword evidence="2" id="KW-0812">Transmembrane</keyword>
<evidence type="ECO:0000313" key="4">
    <source>
        <dbReference type="Proteomes" id="UP000186817"/>
    </source>
</evidence>
<reference evidence="3 4" key="1">
    <citation type="submission" date="2016-02" db="EMBL/GenBank/DDBJ databases">
        <title>Genome analysis of coral dinoflagellate symbionts highlights evolutionary adaptations to a symbiotic lifestyle.</title>
        <authorList>
            <person name="Aranda M."/>
            <person name="Li Y."/>
            <person name="Liew Y.J."/>
            <person name="Baumgarten S."/>
            <person name="Simakov O."/>
            <person name="Wilson M."/>
            <person name="Piel J."/>
            <person name="Ashoor H."/>
            <person name="Bougouffa S."/>
            <person name="Bajic V.B."/>
            <person name="Ryu T."/>
            <person name="Ravasi T."/>
            <person name="Bayer T."/>
            <person name="Micklem G."/>
            <person name="Kim H."/>
            <person name="Bhak J."/>
            <person name="Lajeunesse T.C."/>
            <person name="Voolstra C.R."/>
        </authorList>
    </citation>
    <scope>NUCLEOTIDE SEQUENCE [LARGE SCALE GENOMIC DNA]</scope>
    <source>
        <strain evidence="3 4">CCMP2467</strain>
    </source>
</reference>
<feature type="transmembrane region" description="Helical" evidence="2">
    <location>
        <begin position="6"/>
        <end position="25"/>
    </location>
</feature>
<feature type="transmembrane region" description="Helical" evidence="2">
    <location>
        <begin position="1083"/>
        <end position="1102"/>
    </location>
</feature>
<keyword evidence="2" id="KW-1133">Transmembrane helix</keyword>
<sequence>MLAFWGVAFFFAGLNVAVCGLLRLASMSRDARSRETETNRNTGEFRLSGSIYFMWARAAETAMMPSVAGLCEDAAGRNERRNLGAMAAVEGHQAKLLDEEYGDGGSDDEDEDEEELKGCPHADALFGSVADRRSLVHVIQHFSKDNLADESDAVVAAIRMEVKQVPAFRRILNIVSTCGLWLLFQPREDSASVLLTKRGRFICWGRGQEAQPGAVRAYLGNVLCFLALVFVLVIMFWIWVLRIEASMVSRGLLLIFSILVLVLLLSYAWAQRPRRDCGTTFRQHFEVKELCVGTYTRVDEGRRMGQLCARRRLGHLQLCFSRLYPKPEILTERLPPGAPGCSGVQPVPELPAALAGETRQVQKENIEQEGGVNNAFLARLAAVLAVLSLIGAIYDYTSFLDKVRIDSQLCIKKVHGCSWHVDNSRLLGKVKRVAGAFPPADYTKGGCNSNGDYCDYFLRPTDHCTEKGEAFTNDATSALHVRLECKALDGLADSTERVTYVDPYDGQVHTRFLIKKDLTVWSMPLDQSSRSWHKVLLTEGMRIVQIGEKDSEENQQLQQGVAVHPLHLLGRCIGVYRGHMDVVLVYVEHTSPMFEEDCHELQEACNAEGLGPETSGYWPPLRIFDHSYEKTICIYKPMKLSFWNRAWSVLEQGHSGLTCRGVPKQRKSFSNSTHIITERVEQCKSACAKEPWCTHVFYSGEVPAAFRSDIEHVPEFLAKHLGRLGNGSRSANYECLLYETCPVANLSHVGDVFVPAKCGEPCGEEENRCMMVRQGYVLRDADRVLGGPEGCKSTCIKSTQDVAQCNAYVYTELSGGSCTLYGPDEFLRPYVGWHELEVNYQGNIGTPTDLHCYIRSTDPFHQGRIRNRQDAGGPGILLRLSDMTTCHGCIERTLFTWLKEPSALCMVLSHLITLIGLGYVAQRAHASVQLGKAAFSGKPVVHMTIVQDPANQDDFEVREDAYRKFLSKCYEVAEACRREEEGEPAKATEVDCWDAVDMKSDVRSVEIGCYERYDLANKRRTCCFVDKALLGIQPDEKVCRAWSDTPRQGIYRILFTLLFYYMALFFISWVMPSTWTAWWVEAGFRPVFFVLVPLVLVVHHYIELRREIQSLFVVTSWGRLIHVTRRPPPDIFPAILCPAWYGGTSIQLDSFQVGTISLAQLDMPARPLLEDRLHSGFSKAWRRGTVTVRGKFGLLQVTRQHGEALEMYDAFSTLAQSSAKVPGLRPVGDGGGDIAGVCPLEEVFCDGEQHIWEHRFNAFGFFGDPFNYSTLLTFTSNRIIVTRARWPKAFSLIGCLIGPRTCSNRCSLLQEHLGYSPYVTLTSVWYGSLESYVTERVRAPPFWPGFMSPIMSLSVLFLEKWMKVYPAALQVTQRPYGIPRRVRVKADSTIVLKAVGKGEDTSLRIVSSDDPFAPRGQAVVQVKDSSGRVMDLEDGRWQQASSIEAGAQLLLKAGDPEWDGYADEPWLHQMRAILDHISGRSQAPLETWETLEDPPRPELPGCFARLAAALCGGHMLGHRTEKDGEDGSDYISDDDDLS</sequence>
<name>A0A1Q9C825_SYMMI</name>